<feature type="repeat" description="TPR" evidence="1">
    <location>
        <begin position="132"/>
        <end position="165"/>
    </location>
</feature>
<keyword evidence="3" id="KW-1185">Reference proteome</keyword>
<dbReference type="SMART" id="SM00028">
    <property type="entry name" value="TPR"/>
    <property type="match status" value="3"/>
</dbReference>
<dbReference type="STRING" id="1616.IV73_GL000874"/>
<evidence type="ECO:0000313" key="2">
    <source>
        <dbReference type="EMBL" id="KRN75113.1"/>
    </source>
</evidence>
<dbReference type="Proteomes" id="UP000051655">
    <property type="component" value="Unassembled WGS sequence"/>
</dbReference>
<reference evidence="2 3" key="1">
    <citation type="journal article" date="2015" name="Genome Announc.">
        <title>Expanding the biotechnology potential of lactobacilli through comparative genomics of 213 strains and associated genera.</title>
        <authorList>
            <person name="Sun Z."/>
            <person name="Harris H.M."/>
            <person name="McCann A."/>
            <person name="Guo C."/>
            <person name="Argimon S."/>
            <person name="Zhang W."/>
            <person name="Yang X."/>
            <person name="Jeffery I.B."/>
            <person name="Cooney J.C."/>
            <person name="Kagawa T.F."/>
            <person name="Liu W."/>
            <person name="Song Y."/>
            <person name="Salvetti E."/>
            <person name="Wrobel A."/>
            <person name="Rasinkangas P."/>
            <person name="Parkhill J."/>
            <person name="Rea M.C."/>
            <person name="O'Sullivan O."/>
            <person name="Ritari J."/>
            <person name="Douillard F.P."/>
            <person name="Paul Ross R."/>
            <person name="Yang R."/>
            <person name="Briner A.E."/>
            <person name="Felis G.E."/>
            <person name="de Vos W.M."/>
            <person name="Barrangou R."/>
            <person name="Klaenhammer T.R."/>
            <person name="Caufield P.W."/>
            <person name="Cui Y."/>
            <person name="Zhang H."/>
            <person name="O'Toole P.W."/>
        </authorList>
    </citation>
    <scope>NUCLEOTIDE SEQUENCE [LARGE SCALE GENOMIC DNA]</scope>
    <source>
        <strain evidence="2 3">DSM 20593</strain>
    </source>
</reference>
<dbReference type="AlphaFoldDB" id="A0A0R2JCQ7"/>
<dbReference type="Gene3D" id="1.25.40.10">
    <property type="entry name" value="Tetratricopeptide repeat domain"/>
    <property type="match status" value="2"/>
</dbReference>
<name>A0A0R2JCQ7_9LACO</name>
<comment type="caution">
    <text evidence="2">The sequence shown here is derived from an EMBL/GenBank/DDBJ whole genome shotgun (WGS) entry which is preliminary data.</text>
</comment>
<dbReference type="Pfam" id="PF13432">
    <property type="entry name" value="TPR_16"/>
    <property type="match status" value="1"/>
</dbReference>
<keyword evidence="1" id="KW-0802">TPR repeat</keyword>
<accession>A0A0R2JCQ7</accession>
<dbReference type="InterPro" id="IPR019734">
    <property type="entry name" value="TPR_rpt"/>
</dbReference>
<proteinExistence type="predicted"/>
<dbReference type="RefSeq" id="WP_057755283.1">
    <property type="nucleotide sequence ID" value="NZ_JQBP01000003.1"/>
</dbReference>
<dbReference type="PROSITE" id="PS50005">
    <property type="entry name" value="TPR"/>
    <property type="match status" value="1"/>
</dbReference>
<sequence>MADDKEQAAQATIHQLVNLIEQNPNDYAPYVDLINLLTTLENLPEAEELALKSLSLFASQPAALEQLNYATGNVYYMAGKYEQAQTFFQKINDVQLQHDALMMQAQAAYNQQKYQQALAFTLTGVEQQPDDLAAQILLGNLWLSLGDLVAGGQAFESALELDANNFDANFGRGLVALSKGDPNNTWLKQAQALDADKYQQQGAVLDELMRTRLGKDDAE</sequence>
<organism evidence="2 3">
    <name type="scientific">Weissella kandleri</name>
    <dbReference type="NCBI Taxonomy" id="1616"/>
    <lineage>
        <taxon>Bacteria</taxon>
        <taxon>Bacillati</taxon>
        <taxon>Bacillota</taxon>
        <taxon>Bacilli</taxon>
        <taxon>Lactobacillales</taxon>
        <taxon>Lactobacillaceae</taxon>
        <taxon>Weissella</taxon>
    </lineage>
</organism>
<gene>
    <name evidence="2" type="ORF">IV73_GL000874</name>
</gene>
<dbReference type="SUPFAM" id="SSF48452">
    <property type="entry name" value="TPR-like"/>
    <property type="match status" value="2"/>
</dbReference>
<dbReference type="EMBL" id="JQBP01000003">
    <property type="protein sequence ID" value="KRN75113.1"/>
    <property type="molecule type" value="Genomic_DNA"/>
</dbReference>
<dbReference type="PATRIC" id="fig|1616.3.peg.895"/>
<protein>
    <submittedName>
        <fullName evidence="2">Uncharacterized protein</fullName>
    </submittedName>
</protein>
<evidence type="ECO:0000313" key="3">
    <source>
        <dbReference type="Proteomes" id="UP000051655"/>
    </source>
</evidence>
<dbReference type="InterPro" id="IPR011990">
    <property type="entry name" value="TPR-like_helical_dom_sf"/>
</dbReference>
<evidence type="ECO:0000256" key="1">
    <source>
        <dbReference type="PROSITE-ProRule" id="PRU00339"/>
    </source>
</evidence>
<dbReference type="OrthoDB" id="2329209at2"/>